<protein>
    <recommendedName>
        <fullName evidence="2">DUF6590 domain-containing protein</fullName>
    </recommendedName>
</protein>
<keyword evidence="4" id="KW-1185">Reference proteome</keyword>
<evidence type="ECO:0000313" key="3">
    <source>
        <dbReference type="EMBL" id="KAJ9614703.1"/>
    </source>
</evidence>
<feature type="compositionally biased region" description="Polar residues" evidence="1">
    <location>
        <begin position="262"/>
        <end position="275"/>
    </location>
</feature>
<feature type="region of interest" description="Disordered" evidence="1">
    <location>
        <begin position="293"/>
        <end position="317"/>
    </location>
</feature>
<organism evidence="3 4">
    <name type="scientific">Knufia peltigerae</name>
    <dbReference type="NCBI Taxonomy" id="1002370"/>
    <lineage>
        <taxon>Eukaryota</taxon>
        <taxon>Fungi</taxon>
        <taxon>Dikarya</taxon>
        <taxon>Ascomycota</taxon>
        <taxon>Pezizomycotina</taxon>
        <taxon>Eurotiomycetes</taxon>
        <taxon>Chaetothyriomycetidae</taxon>
        <taxon>Chaetothyriales</taxon>
        <taxon>Trichomeriaceae</taxon>
        <taxon>Knufia</taxon>
    </lineage>
</organism>
<feature type="region of interest" description="Disordered" evidence="1">
    <location>
        <begin position="192"/>
        <end position="275"/>
    </location>
</feature>
<feature type="compositionally biased region" description="Polar residues" evidence="1">
    <location>
        <begin position="22"/>
        <end position="31"/>
    </location>
</feature>
<evidence type="ECO:0000256" key="1">
    <source>
        <dbReference type="SAM" id="MobiDB-lite"/>
    </source>
</evidence>
<dbReference type="AlphaFoldDB" id="A0AA38XKF4"/>
<feature type="domain" description="DUF6590" evidence="2">
    <location>
        <begin position="334"/>
        <end position="483"/>
    </location>
</feature>
<feature type="compositionally biased region" description="Basic and acidic residues" evidence="1">
    <location>
        <begin position="303"/>
        <end position="317"/>
    </location>
</feature>
<reference evidence="3" key="1">
    <citation type="submission" date="2022-10" db="EMBL/GenBank/DDBJ databases">
        <title>Culturing micro-colonial fungi from biological soil crusts in the Mojave desert and describing Neophaeococcomyces mojavensis, and introducing the new genera and species Taxawa tesnikishii.</title>
        <authorList>
            <person name="Kurbessoian T."/>
            <person name="Stajich J.E."/>
        </authorList>
    </citation>
    <scope>NUCLEOTIDE SEQUENCE</scope>
    <source>
        <strain evidence="3">TK_35</strain>
    </source>
</reference>
<dbReference type="Pfam" id="PF20233">
    <property type="entry name" value="DUF6590"/>
    <property type="match status" value="1"/>
</dbReference>
<sequence>MNPQQHPDPVSESRRSTHRQPRQQYTRPTSASDEHSDDANQRRVEEQNNAPRQPRGVQSATDSGARAFGLTGDVLGRVGIPLGLKGDILGFVEIPLANFDLCKKFIDNHKDVLKTDLEKLRTAASQAKQHGNIALTKRCVQRFVLIEACRDDCRYNNREERDRYFENLIRNDSNELEKFRYNCDVLERRLGAEARPPREPSRAQAGHASPATRSYSGTMPPTSFPTSASARPSLERTDSRRSAPAFKPLQDILDGPGPGTVARTTKTSYPMPTENSSIVERRRMSLQTFQTQYPPTANQGRNAEFRPDNTGPTERDAKTLRPSYRVRVGPECAAFFVHGRVISIIQHSSMGAESKATNARTLLDRYGDPIYSGPRRMIIALRRQGYSVCVPISTHGRKGIGSKNLNHQEQQAHAIVYDEGSGIPDPLAGEPRFSKQPIAVRLRHDQTLDPSSRIHFGKYHTVEHNVKVMEVGRVTEESMPAFEAYCRQELLRG</sequence>
<feature type="region of interest" description="Disordered" evidence="1">
    <location>
        <begin position="1"/>
        <end position="63"/>
    </location>
</feature>
<dbReference type="EMBL" id="JAPDRN010000188">
    <property type="protein sequence ID" value="KAJ9614703.1"/>
    <property type="molecule type" value="Genomic_DNA"/>
</dbReference>
<feature type="compositionally biased region" description="Basic and acidic residues" evidence="1">
    <location>
        <begin position="32"/>
        <end position="46"/>
    </location>
</feature>
<gene>
    <name evidence="3" type="ORF">H2204_014511</name>
</gene>
<name>A0AA38XKF4_9EURO</name>
<accession>A0AA38XKF4</accession>
<comment type="caution">
    <text evidence="3">The sequence shown here is derived from an EMBL/GenBank/DDBJ whole genome shotgun (WGS) entry which is preliminary data.</text>
</comment>
<evidence type="ECO:0000259" key="2">
    <source>
        <dbReference type="Pfam" id="PF20233"/>
    </source>
</evidence>
<feature type="compositionally biased region" description="Basic and acidic residues" evidence="1">
    <location>
        <begin position="192"/>
        <end position="201"/>
    </location>
</feature>
<feature type="compositionally biased region" description="Polar residues" evidence="1">
    <location>
        <begin position="47"/>
        <end position="62"/>
    </location>
</feature>
<dbReference type="Proteomes" id="UP001172681">
    <property type="component" value="Unassembled WGS sequence"/>
</dbReference>
<proteinExistence type="predicted"/>
<dbReference type="InterPro" id="IPR046497">
    <property type="entry name" value="DUF6590"/>
</dbReference>
<feature type="compositionally biased region" description="Polar residues" evidence="1">
    <location>
        <begin position="211"/>
        <end position="230"/>
    </location>
</feature>
<evidence type="ECO:0000313" key="4">
    <source>
        <dbReference type="Proteomes" id="UP001172681"/>
    </source>
</evidence>